<evidence type="ECO:0000313" key="3">
    <source>
        <dbReference type="Proteomes" id="UP000325440"/>
    </source>
</evidence>
<dbReference type="PANTHER" id="PTHR45749">
    <property type="match status" value="1"/>
</dbReference>
<dbReference type="EMBL" id="CABPRJ010000078">
    <property type="protein sequence ID" value="VVC27260.1"/>
    <property type="molecule type" value="Genomic_DNA"/>
</dbReference>
<dbReference type="AlphaFoldDB" id="A0A5E4M523"/>
<accession>A0A5E4M523</accession>
<gene>
    <name evidence="2" type="ORF">CINCED_3A019809</name>
</gene>
<feature type="domain" description="HAT C-terminal dimerisation" evidence="1">
    <location>
        <begin position="172"/>
        <end position="229"/>
    </location>
</feature>
<dbReference type="InterPro" id="IPR008906">
    <property type="entry name" value="HATC_C_dom"/>
</dbReference>
<dbReference type="OrthoDB" id="6611240at2759"/>
<organism evidence="2 3">
    <name type="scientific">Cinara cedri</name>
    <dbReference type="NCBI Taxonomy" id="506608"/>
    <lineage>
        <taxon>Eukaryota</taxon>
        <taxon>Metazoa</taxon>
        <taxon>Ecdysozoa</taxon>
        <taxon>Arthropoda</taxon>
        <taxon>Hexapoda</taxon>
        <taxon>Insecta</taxon>
        <taxon>Pterygota</taxon>
        <taxon>Neoptera</taxon>
        <taxon>Paraneoptera</taxon>
        <taxon>Hemiptera</taxon>
        <taxon>Sternorrhyncha</taxon>
        <taxon>Aphidomorpha</taxon>
        <taxon>Aphidoidea</taxon>
        <taxon>Aphididae</taxon>
        <taxon>Lachninae</taxon>
        <taxon>Cinara</taxon>
    </lineage>
</organism>
<evidence type="ECO:0000259" key="1">
    <source>
        <dbReference type="Pfam" id="PF05699"/>
    </source>
</evidence>
<dbReference type="GO" id="GO:0046983">
    <property type="term" value="F:protein dimerization activity"/>
    <property type="evidence" value="ECO:0007669"/>
    <property type="project" value="InterPro"/>
</dbReference>
<reference evidence="2 3" key="1">
    <citation type="submission" date="2019-08" db="EMBL/GenBank/DDBJ databases">
        <authorList>
            <person name="Alioto T."/>
            <person name="Alioto T."/>
            <person name="Gomez Garrido J."/>
        </authorList>
    </citation>
    <scope>NUCLEOTIDE SEQUENCE [LARGE SCALE GENOMIC DNA]</scope>
</reference>
<name>A0A5E4M523_9HEMI</name>
<protein>
    <submittedName>
        <fullName evidence="2">HAT, C-terminal dimerisation domain</fullName>
    </submittedName>
</protein>
<keyword evidence="3" id="KW-1185">Reference proteome</keyword>
<proteinExistence type="predicted"/>
<dbReference type="Proteomes" id="UP000325440">
    <property type="component" value="Unassembled WGS sequence"/>
</dbReference>
<evidence type="ECO:0000313" key="2">
    <source>
        <dbReference type="EMBL" id="VVC27260.1"/>
    </source>
</evidence>
<dbReference type="Pfam" id="PF05699">
    <property type="entry name" value="Dimer_Tnp_hAT"/>
    <property type="match status" value="1"/>
</dbReference>
<dbReference type="PANTHER" id="PTHR45749:SF37">
    <property type="entry name" value="OS05G0311600 PROTEIN"/>
    <property type="match status" value="1"/>
</dbReference>
<sequence length="254" mass="29422">MKVLNNIILTGRTKYEQNDATTLKSYFESYETVILILLMYKILSKINIASKILQSPEADIGKAADLIKSTLQIIEAIRMNIDILIEEANNKALKWNVTPQFSNKRTIKVKRFYDELCQDQRLSQGCQYFKIQVLYRCIDTVVTQMQTRYVELESCNSVFDMTKLLVIENYNLITSFPDLLTTFYLFLTLPVTVASAERLFSKLKLIKSYLRNTMSQTRLSGLAMISIENERAKKLNMSALIKSFAQDRSRKKLF</sequence>